<comment type="caution">
    <text evidence="1">The sequence shown here is derived from an EMBL/GenBank/DDBJ whole genome shotgun (WGS) entry which is preliminary data.</text>
</comment>
<evidence type="ECO:0000313" key="2">
    <source>
        <dbReference type="Proteomes" id="UP000675880"/>
    </source>
</evidence>
<protein>
    <submittedName>
        <fullName evidence="1">Uncharacterized protein</fullName>
    </submittedName>
</protein>
<evidence type="ECO:0000313" key="1">
    <source>
        <dbReference type="EMBL" id="CAE6791323.1"/>
    </source>
</evidence>
<dbReference type="EMBL" id="CAJNBJ010000019">
    <property type="protein sequence ID" value="CAE6791323.1"/>
    <property type="molecule type" value="Genomic_DNA"/>
</dbReference>
<gene>
    <name evidence="1" type="ORF">NSPZN2_60022</name>
</gene>
<name>A0ABM8S6K1_9BACT</name>
<dbReference type="Proteomes" id="UP000675880">
    <property type="component" value="Unassembled WGS sequence"/>
</dbReference>
<proteinExistence type="predicted"/>
<sequence length="28" mass="3214">MIEREVLYRLVMSGQGGTCGTLRWQLSE</sequence>
<keyword evidence="2" id="KW-1185">Reference proteome</keyword>
<reference evidence="1 2" key="1">
    <citation type="submission" date="2021-02" db="EMBL/GenBank/DDBJ databases">
        <authorList>
            <person name="Han P."/>
        </authorList>
    </citation>
    <scope>NUCLEOTIDE SEQUENCE [LARGE SCALE GENOMIC DNA]</scope>
    <source>
        <strain evidence="1">Candidatus Nitrospira sp. ZN2</strain>
    </source>
</reference>
<accession>A0ABM8S6K1</accession>
<organism evidence="1 2">
    <name type="scientific">Nitrospira defluvii</name>
    <dbReference type="NCBI Taxonomy" id="330214"/>
    <lineage>
        <taxon>Bacteria</taxon>
        <taxon>Pseudomonadati</taxon>
        <taxon>Nitrospirota</taxon>
        <taxon>Nitrospiria</taxon>
        <taxon>Nitrospirales</taxon>
        <taxon>Nitrospiraceae</taxon>
        <taxon>Nitrospira</taxon>
    </lineage>
</organism>